<dbReference type="InterPro" id="IPR020904">
    <property type="entry name" value="Sc_DH/Rdtase_CS"/>
</dbReference>
<accession>A0A934NBM4</accession>
<dbReference type="GO" id="GO:0016020">
    <property type="term" value="C:membrane"/>
    <property type="evidence" value="ECO:0007669"/>
    <property type="project" value="TreeGrafter"/>
</dbReference>
<dbReference type="SUPFAM" id="SSF51735">
    <property type="entry name" value="NAD(P)-binding Rossmann-fold domains"/>
    <property type="match status" value="1"/>
</dbReference>
<dbReference type="RefSeq" id="WP_338198302.1">
    <property type="nucleotide sequence ID" value="NZ_JAEKNR010000002.1"/>
</dbReference>
<organism evidence="5 6">
    <name type="scientific">Candidatus Nephthysia bennettiae</name>
    <dbReference type="NCBI Taxonomy" id="3127016"/>
    <lineage>
        <taxon>Bacteria</taxon>
        <taxon>Bacillati</taxon>
        <taxon>Candidatus Dormiibacterota</taxon>
        <taxon>Candidatus Dormibacteria</taxon>
        <taxon>Candidatus Dormibacterales</taxon>
        <taxon>Candidatus Dormibacteraceae</taxon>
        <taxon>Candidatus Nephthysia</taxon>
    </lineage>
</organism>
<dbReference type="InterPro" id="IPR036291">
    <property type="entry name" value="NAD(P)-bd_dom_sf"/>
</dbReference>
<dbReference type="Proteomes" id="UP000612893">
    <property type="component" value="Unassembled WGS sequence"/>
</dbReference>
<protein>
    <submittedName>
        <fullName evidence="5">SDR family NAD(P)-dependent oxidoreductase</fullName>
    </submittedName>
</protein>
<feature type="domain" description="Ketoreductase" evidence="4">
    <location>
        <begin position="7"/>
        <end position="183"/>
    </location>
</feature>
<dbReference type="SMART" id="SM00822">
    <property type="entry name" value="PKS_KR"/>
    <property type="match status" value="1"/>
</dbReference>
<proteinExistence type="inferred from homology"/>
<evidence type="ECO:0000256" key="3">
    <source>
        <dbReference type="RuleBase" id="RU000363"/>
    </source>
</evidence>
<dbReference type="PANTHER" id="PTHR44196">
    <property type="entry name" value="DEHYDROGENASE/REDUCTASE SDR FAMILY MEMBER 7B"/>
    <property type="match status" value="1"/>
</dbReference>
<gene>
    <name evidence="5" type="ORF">JF922_00035</name>
</gene>
<dbReference type="PRINTS" id="PR00080">
    <property type="entry name" value="SDRFAMILY"/>
</dbReference>
<dbReference type="Gene3D" id="3.40.50.720">
    <property type="entry name" value="NAD(P)-binding Rossmann-like Domain"/>
    <property type="match status" value="1"/>
</dbReference>
<dbReference type="GO" id="GO:0016491">
    <property type="term" value="F:oxidoreductase activity"/>
    <property type="evidence" value="ECO:0007669"/>
    <property type="project" value="UniProtKB-KW"/>
</dbReference>
<name>A0A934NBM4_9BACT</name>
<dbReference type="PANTHER" id="PTHR44196:SF1">
    <property type="entry name" value="DEHYDROGENASE_REDUCTASE SDR FAMILY MEMBER 7B"/>
    <property type="match status" value="1"/>
</dbReference>
<evidence type="ECO:0000256" key="2">
    <source>
        <dbReference type="ARBA" id="ARBA00023002"/>
    </source>
</evidence>
<dbReference type="PRINTS" id="PR00081">
    <property type="entry name" value="GDHRDH"/>
</dbReference>
<dbReference type="Pfam" id="PF00106">
    <property type="entry name" value="adh_short"/>
    <property type="match status" value="1"/>
</dbReference>
<evidence type="ECO:0000313" key="6">
    <source>
        <dbReference type="Proteomes" id="UP000612893"/>
    </source>
</evidence>
<sequence>MRDIEGRTALLTGASSGLGPVIARRLHREGVKLILTARRRAELDALARELVGSRVVTADLFRRGEAEWLAGAAGEVDILIANAGVGASGPLLDFEVEEIDTALEVNLRAPIVLSRLLLPGMLERGSGHVVLMASMAGQIPARNSSIYSTTKFGLRGFGHSVRDELRGTGVGVSLVSPSYVREARIPGAGAPDMTVRPDQVAEACLSAICENQAEITVAPFYARLGGILGQALPAVATRVRGRMPEIPRH</sequence>
<dbReference type="InterPro" id="IPR057326">
    <property type="entry name" value="KR_dom"/>
</dbReference>
<comment type="similarity">
    <text evidence="1 3">Belongs to the short-chain dehydrogenases/reductases (SDR) family.</text>
</comment>
<evidence type="ECO:0000313" key="5">
    <source>
        <dbReference type="EMBL" id="MBJ7596467.1"/>
    </source>
</evidence>
<dbReference type="AlphaFoldDB" id="A0A934NBM4"/>
<evidence type="ECO:0000259" key="4">
    <source>
        <dbReference type="SMART" id="SM00822"/>
    </source>
</evidence>
<keyword evidence="6" id="KW-1185">Reference proteome</keyword>
<keyword evidence="2" id="KW-0560">Oxidoreductase</keyword>
<dbReference type="EMBL" id="JAEKNR010000002">
    <property type="protein sequence ID" value="MBJ7596467.1"/>
    <property type="molecule type" value="Genomic_DNA"/>
</dbReference>
<comment type="caution">
    <text evidence="5">The sequence shown here is derived from an EMBL/GenBank/DDBJ whole genome shotgun (WGS) entry which is preliminary data.</text>
</comment>
<dbReference type="PROSITE" id="PS00061">
    <property type="entry name" value="ADH_SHORT"/>
    <property type="match status" value="1"/>
</dbReference>
<evidence type="ECO:0000256" key="1">
    <source>
        <dbReference type="ARBA" id="ARBA00006484"/>
    </source>
</evidence>
<dbReference type="InterPro" id="IPR002347">
    <property type="entry name" value="SDR_fam"/>
</dbReference>
<reference evidence="5" key="1">
    <citation type="submission" date="2020-10" db="EMBL/GenBank/DDBJ databases">
        <title>Ca. Dormibacterota MAGs.</title>
        <authorList>
            <person name="Montgomery K."/>
        </authorList>
    </citation>
    <scope>NUCLEOTIDE SEQUENCE [LARGE SCALE GENOMIC DNA]</scope>
    <source>
        <strain evidence="5">SC8812_S17_10</strain>
    </source>
</reference>